<comment type="caution">
    <text evidence="9">The sequence shown here is derived from an EMBL/GenBank/DDBJ whole genome shotgun (WGS) entry which is preliminary data.</text>
</comment>
<evidence type="ECO:0000256" key="8">
    <source>
        <dbReference type="SAM" id="Phobius"/>
    </source>
</evidence>
<dbReference type="Pfam" id="PF09721">
    <property type="entry name" value="Exosortase_EpsH"/>
    <property type="match status" value="1"/>
</dbReference>
<keyword evidence="2" id="KW-1003">Cell membrane</keyword>
<evidence type="ECO:0000256" key="3">
    <source>
        <dbReference type="ARBA" id="ARBA00022670"/>
    </source>
</evidence>
<dbReference type="GO" id="GO:0006508">
    <property type="term" value="P:proteolysis"/>
    <property type="evidence" value="ECO:0007669"/>
    <property type="project" value="UniProtKB-KW"/>
</dbReference>
<reference evidence="9" key="1">
    <citation type="submission" date="2021-01" db="EMBL/GenBank/DDBJ databases">
        <title>Modified the classification status of verrucomicrobia.</title>
        <authorList>
            <person name="Feng X."/>
        </authorList>
    </citation>
    <scope>NUCLEOTIDE SEQUENCE</scope>
    <source>
        <strain evidence="9">KCTC 22041</strain>
    </source>
</reference>
<feature type="transmembrane region" description="Helical" evidence="8">
    <location>
        <begin position="240"/>
        <end position="260"/>
    </location>
</feature>
<gene>
    <name evidence="9" type="ORF">JIN85_04435</name>
</gene>
<dbReference type="GO" id="GO:0008233">
    <property type="term" value="F:peptidase activity"/>
    <property type="evidence" value="ECO:0007669"/>
    <property type="project" value="UniProtKB-KW"/>
</dbReference>
<dbReference type="EMBL" id="JAENIJ010000005">
    <property type="protein sequence ID" value="MBK1881647.1"/>
    <property type="molecule type" value="Genomic_DNA"/>
</dbReference>
<feature type="transmembrane region" description="Helical" evidence="8">
    <location>
        <begin position="203"/>
        <end position="228"/>
    </location>
</feature>
<dbReference type="InterPro" id="IPR026392">
    <property type="entry name" value="Exo/Archaeosortase_dom"/>
</dbReference>
<keyword evidence="4 8" id="KW-0812">Transmembrane</keyword>
<comment type="subcellular location">
    <subcellularLocation>
        <location evidence="1">Cell membrane</location>
        <topology evidence="1">Multi-pass membrane protein</topology>
    </subcellularLocation>
</comment>
<keyword evidence="5" id="KW-0378">Hydrolase</keyword>
<keyword evidence="3" id="KW-0645">Protease</keyword>
<feature type="transmembrane region" description="Helical" evidence="8">
    <location>
        <begin position="111"/>
        <end position="133"/>
    </location>
</feature>
<feature type="transmembrane region" description="Helical" evidence="8">
    <location>
        <begin position="72"/>
        <end position="99"/>
    </location>
</feature>
<evidence type="ECO:0000313" key="9">
    <source>
        <dbReference type="EMBL" id="MBK1881647.1"/>
    </source>
</evidence>
<dbReference type="InterPro" id="IPR019127">
    <property type="entry name" value="Exosortase"/>
</dbReference>
<sequence length="274" mass="30169">MSRPTKVWLCGLLLILAAIGIWLRDTSWIHEASDMVPLAVGVPLAWFLGGPWKIETSPVSHHLKKLGVAGVLVWLIGWVVGSITALTVGWTAVCVVWATWAFAPEERRGRLSLVLLFSFPWLVLEWPQIGWLFRLTSAELAEGFFKLLAMPVVREGTHLRVMNVPVDIEAACAGWNLLQLTLLAGVVMGAYEIRAARRFYGLLLFLPILAWVANFLRILILTAIALSFDVDLAAGTVHGLTGLVILFAVLAMTKGICRLLEPKRTASRRVVSAT</sequence>
<keyword evidence="6 8" id="KW-1133">Transmembrane helix</keyword>
<evidence type="ECO:0000256" key="5">
    <source>
        <dbReference type="ARBA" id="ARBA00022801"/>
    </source>
</evidence>
<proteinExistence type="predicted"/>
<evidence type="ECO:0000256" key="2">
    <source>
        <dbReference type="ARBA" id="ARBA00022475"/>
    </source>
</evidence>
<evidence type="ECO:0000256" key="4">
    <source>
        <dbReference type="ARBA" id="ARBA00022692"/>
    </source>
</evidence>
<feature type="transmembrane region" description="Helical" evidence="8">
    <location>
        <begin position="173"/>
        <end position="191"/>
    </location>
</feature>
<protein>
    <submittedName>
        <fullName evidence="9">Exosortase/archaeosortase family protein</fullName>
    </submittedName>
</protein>
<evidence type="ECO:0000256" key="6">
    <source>
        <dbReference type="ARBA" id="ARBA00022989"/>
    </source>
</evidence>
<organism evidence="9 10">
    <name type="scientific">Luteolibacter pohnpeiensis</name>
    <dbReference type="NCBI Taxonomy" id="454153"/>
    <lineage>
        <taxon>Bacteria</taxon>
        <taxon>Pseudomonadati</taxon>
        <taxon>Verrucomicrobiota</taxon>
        <taxon>Verrucomicrobiia</taxon>
        <taxon>Verrucomicrobiales</taxon>
        <taxon>Verrucomicrobiaceae</taxon>
        <taxon>Luteolibacter</taxon>
    </lineage>
</organism>
<evidence type="ECO:0000256" key="7">
    <source>
        <dbReference type="ARBA" id="ARBA00023136"/>
    </source>
</evidence>
<evidence type="ECO:0000256" key="1">
    <source>
        <dbReference type="ARBA" id="ARBA00004651"/>
    </source>
</evidence>
<dbReference type="Proteomes" id="UP000603141">
    <property type="component" value="Unassembled WGS sequence"/>
</dbReference>
<evidence type="ECO:0000313" key="10">
    <source>
        <dbReference type="Proteomes" id="UP000603141"/>
    </source>
</evidence>
<dbReference type="RefSeq" id="WP_200268034.1">
    <property type="nucleotide sequence ID" value="NZ_JAENIJ010000005.1"/>
</dbReference>
<keyword evidence="10" id="KW-1185">Reference proteome</keyword>
<accession>A0A934VTM9</accession>
<dbReference type="NCBIfam" id="TIGR04178">
    <property type="entry name" value="exo_archaeo"/>
    <property type="match status" value="1"/>
</dbReference>
<keyword evidence="7 8" id="KW-0472">Membrane</keyword>
<dbReference type="AlphaFoldDB" id="A0A934VTM9"/>
<feature type="transmembrane region" description="Helical" evidence="8">
    <location>
        <begin position="6"/>
        <end position="23"/>
    </location>
</feature>
<dbReference type="GO" id="GO:0005886">
    <property type="term" value="C:plasma membrane"/>
    <property type="evidence" value="ECO:0007669"/>
    <property type="project" value="UniProtKB-SubCell"/>
</dbReference>
<name>A0A934VTM9_9BACT</name>